<proteinExistence type="predicted"/>
<comment type="caution">
    <text evidence="1">The sequence shown here is derived from an EMBL/GenBank/DDBJ whole genome shotgun (WGS) entry which is preliminary data.</text>
</comment>
<dbReference type="EMBL" id="JANHOG010000216">
    <property type="protein sequence ID" value="KAJ3556736.1"/>
    <property type="molecule type" value="Genomic_DNA"/>
</dbReference>
<dbReference type="Proteomes" id="UP001148662">
    <property type="component" value="Unassembled WGS sequence"/>
</dbReference>
<keyword evidence="2" id="KW-1185">Reference proteome</keyword>
<protein>
    <submittedName>
        <fullName evidence="1">Uncharacterized protein</fullName>
    </submittedName>
</protein>
<evidence type="ECO:0000313" key="2">
    <source>
        <dbReference type="Proteomes" id="UP001148662"/>
    </source>
</evidence>
<gene>
    <name evidence="1" type="ORF">NM688_g1859</name>
</gene>
<sequence length="708" mass="78594">MRLSRQDPGKFPLGQVLTALDHVFNAITHPKRSSAPDCNSAQPQPEMSMRKSFIHTPSREFPDMLRNGHMLHTDSALNHFIAQHVPISDRDNELQARPPELVGLDLIFENGVANYTQITGTVYRQLGHRMYTYKLTGVVYIGDAHFTCSASAALSAVHFTTNSQSSHQVRTKNSRPFAALQPFVTITMPPKRAQQTGKCTAVDKICSTDPKKPRLEDPNSSDNTQSDDGAGCTEDSGILSSSDENLLRANGQDPLPSFDCSATLTDHHDDDSDNNPTHDADHVERKIAPPENKEVLQTGKDGGLPRTAPESENCTTEDVQVQEVLITLTDYAYFNDTLVKRLNNFLQYNNLQNVCYAIHELPVTNLYWPASKQSPQDHSDVMHIDSKPVVVWLIGEVILPHFSKGECNARKPGLLLKPLLQADLDAANGVLRNNSLPPRLEDDSQDGLWISKWVANNTIPDGRLRISTKMFSGLLKHVTIQALPILRLDPYEPTPPVFIKIKEVRDNALRLGLMDPIQHDQRNRSMALIAKPDRTYKCLWARDAELSALHWHTNDGGVLTLSCDDIPASFIAVGSVVKTGPYHRRPHTGDPLSLSTLQRHQVRRSTPQIEHLHDSSLVLVLNDRSSHFLSITKDVEDTELTAGFTVLDGCRSVKGEGDPVPSMLEDISTGDLVAVDFNIVLEDDTRRGEEEDQVVTFIGSTVTLLYGV</sequence>
<name>A0ACC1T9W8_9APHY</name>
<reference evidence="1" key="1">
    <citation type="submission" date="2022-07" db="EMBL/GenBank/DDBJ databases">
        <title>Genome Sequence of Phlebia brevispora.</title>
        <authorList>
            <person name="Buettner E."/>
        </authorList>
    </citation>
    <scope>NUCLEOTIDE SEQUENCE</scope>
    <source>
        <strain evidence="1">MPL23</strain>
    </source>
</reference>
<evidence type="ECO:0000313" key="1">
    <source>
        <dbReference type="EMBL" id="KAJ3556736.1"/>
    </source>
</evidence>
<accession>A0ACC1T9W8</accession>
<organism evidence="1 2">
    <name type="scientific">Phlebia brevispora</name>
    <dbReference type="NCBI Taxonomy" id="194682"/>
    <lineage>
        <taxon>Eukaryota</taxon>
        <taxon>Fungi</taxon>
        <taxon>Dikarya</taxon>
        <taxon>Basidiomycota</taxon>
        <taxon>Agaricomycotina</taxon>
        <taxon>Agaricomycetes</taxon>
        <taxon>Polyporales</taxon>
        <taxon>Meruliaceae</taxon>
        <taxon>Phlebia</taxon>
    </lineage>
</organism>